<evidence type="ECO:0000313" key="4">
    <source>
        <dbReference type="EMBL" id="KAJ5449428.1"/>
    </source>
</evidence>
<keyword evidence="5" id="KW-1185">Reference proteome</keyword>
<dbReference type="InterPro" id="IPR011032">
    <property type="entry name" value="GroES-like_sf"/>
</dbReference>
<dbReference type="SUPFAM" id="SSF50129">
    <property type="entry name" value="GroES-like"/>
    <property type="match status" value="1"/>
</dbReference>
<organism evidence="4 5">
    <name type="scientific">Penicillium daleae</name>
    <dbReference type="NCBI Taxonomy" id="63821"/>
    <lineage>
        <taxon>Eukaryota</taxon>
        <taxon>Fungi</taxon>
        <taxon>Dikarya</taxon>
        <taxon>Ascomycota</taxon>
        <taxon>Pezizomycotina</taxon>
        <taxon>Eurotiomycetes</taxon>
        <taxon>Eurotiomycetidae</taxon>
        <taxon>Eurotiales</taxon>
        <taxon>Aspergillaceae</taxon>
        <taxon>Penicillium</taxon>
    </lineage>
</organism>
<dbReference type="Pfam" id="PF08240">
    <property type="entry name" value="ADH_N"/>
    <property type="match status" value="1"/>
</dbReference>
<dbReference type="Gene3D" id="3.40.50.720">
    <property type="entry name" value="NAD(P)-binding Rossmann-like Domain"/>
    <property type="match status" value="1"/>
</dbReference>
<dbReference type="RefSeq" id="XP_056764963.1">
    <property type="nucleotide sequence ID" value="XM_056909259.1"/>
</dbReference>
<dbReference type="GO" id="GO:0016651">
    <property type="term" value="F:oxidoreductase activity, acting on NAD(P)H"/>
    <property type="evidence" value="ECO:0007669"/>
    <property type="project" value="InterPro"/>
</dbReference>
<dbReference type="CDD" id="cd08249">
    <property type="entry name" value="enoyl_reductase_like"/>
    <property type="match status" value="1"/>
</dbReference>
<proteinExistence type="inferred from homology"/>
<gene>
    <name evidence="4" type="ORF">N7458_005877</name>
</gene>
<reference evidence="4" key="2">
    <citation type="journal article" date="2023" name="IMA Fungus">
        <title>Comparative genomic study of the Penicillium genus elucidates a diverse pangenome and 15 lateral gene transfer events.</title>
        <authorList>
            <person name="Petersen C."/>
            <person name="Sorensen T."/>
            <person name="Nielsen M.R."/>
            <person name="Sondergaard T.E."/>
            <person name="Sorensen J.L."/>
            <person name="Fitzpatrick D.A."/>
            <person name="Frisvad J.C."/>
            <person name="Nielsen K.L."/>
        </authorList>
    </citation>
    <scope>NUCLEOTIDE SEQUENCE</scope>
    <source>
        <strain evidence="4">IBT 16125</strain>
    </source>
</reference>
<evidence type="ECO:0000256" key="1">
    <source>
        <dbReference type="ARBA" id="ARBA00008072"/>
    </source>
</evidence>
<dbReference type="SUPFAM" id="SSF51735">
    <property type="entry name" value="NAD(P)-binding Rossmann-fold domains"/>
    <property type="match status" value="1"/>
</dbReference>
<dbReference type="PANTHER" id="PTHR45348">
    <property type="entry name" value="HYPOTHETICAL OXIDOREDUCTASE (EUROFUNG)"/>
    <property type="match status" value="1"/>
</dbReference>
<evidence type="ECO:0000313" key="5">
    <source>
        <dbReference type="Proteomes" id="UP001213681"/>
    </source>
</evidence>
<dbReference type="InterPro" id="IPR047122">
    <property type="entry name" value="Trans-enoyl_RdTase-like"/>
</dbReference>
<sequence>MKGIIAEYEKAPLRITDDLELPEPSTNQILIRSLYTAVNPVDHMMINMGILVESWPFVPGCDAAGIVVKVGEQAASIFKVGDEVCGCTRLGTKGYSTCQEFFIMDAALTIPKPKNLSLAEAAAIGVGIETAALGIFNGCKIPLPDLDSLPVPKDEWAVVLGGASTVGRFGTQLFKLLGYKVIASCGTKSFQTVKETGADAVFDYKTSTAEQVAEALKVIGESRANLHYVLDAAAGGVEFARLLFKELPEVPKYFATTNDWSGITDFEGGRSHCIQLGIIGRDYAKETNEALARYIPILTKLFELGKLFPGPYIEIGNGGFEAVLEAFEYQKSGLAGSKKVVVKVQEN</sequence>
<name>A0AAD6G230_9EURO</name>
<evidence type="ECO:0000259" key="3">
    <source>
        <dbReference type="SMART" id="SM00829"/>
    </source>
</evidence>
<dbReference type="PANTHER" id="PTHR45348:SF2">
    <property type="entry name" value="ZINC-TYPE ALCOHOL DEHYDROGENASE-LIKE PROTEIN C2E1P3.01"/>
    <property type="match status" value="1"/>
</dbReference>
<comment type="similarity">
    <text evidence="1">Belongs to the zinc-containing alcohol dehydrogenase family.</text>
</comment>
<keyword evidence="2" id="KW-0560">Oxidoreductase</keyword>
<dbReference type="Proteomes" id="UP001213681">
    <property type="component" value="Unassembled WGS sequence"/>
</dbReference>
<dbReference type="AlphaFoldDB" id="A0AAD6G230"/>
<dbReference type="InterPro" id="IPR036291">
    <property type="entry name" value="NAD(P)-bd_dom_sf"/>
</dbReference>
<evidence type="ECO:0000256" key="2">
    <source>
        <dbReference type="ARBA" id="ARBA00023002"/>
    </source>
</evidence>
<dbReference type="Gene3D" id="3.90.180.10">
    <property type="entry name" value="Medium-chain alcohol dehydrogenases, catalytic domain"/>
    <property type="match status" value="1"/>
</dbReference>
<reference evidence="4" key="1">
    <citation type="submission" date="2022-12" db="EMBL/GenBank/DDBJ databases">
        <authorList>
            <person name="Petersen C."/>
        </authorList>
    </citation>
    <scope>NUCLEOTIDE SEQUENCE</scope>
    <source>
        <strain evidence="4">IBT 16125</strain>
    </source>
</reference>
<dbReference type="EMBL" id="JAPVEA010000006">
    <property type="protein sequence ID" value="KAJ5449428.1"/>
    <property type="molecule type" value="Genomic_DNA"/>
</dbReference>
<dbReference type="InterPro" id="IPR020843">
    <property type="entry name" value="ER"/>
</dbReference>
<dbReference type="SMART" id="SM00829">
    <property type="entry name" value="PKS_ER"/>
    <property type="match status" value="1"/>
</dbReference>
<feature type="domain" description="Enoyl reductase (ER)" evidence="3">
    <location>
        <begin position="14"/>
        <end position="342"/>
    </location>
</feature>
<protein>
    <recommendedName>
        <fullName evidence="3">Enoyl reductase (ER) domain-containing protein</fullName>
    </recommendedName>
</protein>
<dbReference type="GeneID" id="81599502"/>
<accession>A0AAD6G230</accession>
<comment type="caution">
    <text evidence="4">The sequence shown here is derived from an EMBL/GenBank/DDBJ whole genome shotgun (WGS) entry which is preliminary data.</text>
</comment>
<dbReference type="InterPro" id="IPR013154">
    <property type="entry name" value="ADH-like_N"/>
</dbReference>